<proteinExistence type="predicted"/>
<protein>
    <submittedName>
        <fullName evidence="2">Beta-lactamase domain-containing protein</fullName>
    </submittedName>
</protein>
<feature type="non-terminal residue" evidence="2">
    <location>
        <position position="216"/>
    </location>
</feature>
<dbReference type="SMART" id="SM00849">
    <property type="entry name" value="Lactamase_B"/>
    <property type="match status" value="1"/>
</dbReference>
<dbReference type="PANTHER" id="PTHR46018">
    <property type="entry name" value="ZINC PHOSPHODIESTERASE ELAC PROTEIN 1"/>
    <property type="match status" value="1"/>
</dbReference>
<feature type="domain" description="Metallo-beta-lactamase" evidence="1">
    <location>
        <begin position="20"/>
        <end position="205"/>
    </location>
</feature>
<evidence type="ECO:0000259" key="1">
    <source>
        <dbReference type="SMART" id="SM00849"/>
    </source>
</evidence>
<reference evidence="2" key="2">
    <citation type="journal article" date="2014" name="ISME J.">
        <title>Microbial stratification in low pH oxic and suboxic macroscopic growths along an acid mine drainage.</title>
        <authorList>
            <person name="Mendez-Garcia C."/>
            <person name="Mesa V."/>
            <person name="Sprenger R.R."/>
            <person name="Richter M."/>
            <person name="Diez M.S."/>
            <person name="Solano J."/>
            <person name="Bargiela R."/>
            <person name="Golyshina O.V."/>
            <person name="Manteca A."/>
            <person name="Ramos J.L."/>
            <person name="Gallego J.R."/>
            <person name="Llorente I."/>
            <person name="Martins Dos Santos V.A."/>
            <person name="Jensen O.N."/>
            <person name="Pelaez A.I."/>
            <person name="Sanchez J."/>
            <person name="Ferrer M."/>
        </authorList>
    </citation>
    <scope>NUCLEOTIDE SEQUENCE</scope>
</reference>
<dbReference type="Gene3D" id="3.60.15.10">
    <property type="entry name" value="Ribonuclease Z/Hydroxyacylglutathione hydrolase-like"/>
    <property type="match status" value="1"/>
</dbReference>
<sequence length="216" mass="24349">MIPMKLIVLGASEAFHERKTNISMLVLSDINLMIDCGYNVPQKFWQEYPDKDFLDAVFVSHFHADHVSGLPMLLMRMRQDKRTKPLTLIGPSGFEKSFKQLYELVYKGFFEASGFPIKFIEVKGGDKVELEGLTLSFADANHLVGTNYFVPTIAIRVDSKDGAICYSADTVYTDRITDLAKGCNILIHDSFMPADSEYHKRMPAHSSPRDAWESGA</sequence>
<evidence type="ECO:0000313" key="2">
    <source>
        <dbReference type="EMBL" id="EQD61168.1"/>
    </source>
</evidence>
<dbReference type="InterPro" id="IPR036866">
    <property type="entry name" value="RibonucZ/Hydroxyglut_hydro"/>
</dbReference>
<dbReference type="PANTHER" id="PTHR46018:SF2">
    <property type="entry name" value="ZINC PHOSPHODIESTERASE ELAC PROTEIN 1"/>
    <property type="match status" value="1"/>
</dbReference>
<dbReference type="GO" id="GO:0042781">
    <property type="term" value="F:3'-tRNA processing endoribonuclease activity"/>
    <property type="evidence" value="ECO:0007669"/>
    <property type="project" value="TreeGrafter"/>
</dbReference>
<dbReference type="EMBL" id="AUZZ01002228">
    <property type="protein sequence ID" value="EQD61168.1"/>
    <property type="molecule type" value="Genomic_DNA"/>
</dbReference>
<dbReference type="CDD" id="cd16272">
    <property type="entry name" value="RNaseZ_MBL-fold"/>
    <property type="match status" value="1"/>
</dbReference>
<comment type="caution">
    <text evidence="2">The sequence shown here is derived from an EMBL/GenBank/DDBJ whole genome shotgun (WGS) entry which is preliminary data.</text>
</comment>
<organism evidence="2">
    <name type="scientific">mine drainage metagenome</name>
    <dbReference type="NCBI Taxonomy" id="410659"/>
    <lineage>
        <taxon>unclassified sequences</taxon>
        <taxon>metagenomes</taxon>
        <taxon>ecological metagenomes</taxon>
    </lineage>
</organism>
<reference evidence="2" key="1">
    <citation type="submission" date="2013-08" db="EMBL/GenBank/DDBJ databases">
        <authorList>
            <person name="Mendez C."/>
            <person name="Richter M."/>
            <person name="Ferrer M."/>
            <person name="Sanchez J."/>
        </authorList>
    </citation>
    <scope>NUCLEOTIDE SEQUENCE</scope>
</reference>
<dbReference type="SUPFAM" id="SSF56281">
    <property type="entry name" value="Metallo-hydrolase/oxidoreductase"/>
    <property type="match status" value="1"/>
</dbReference>
<accession>T1AXV7</accession>
<gene>
    <name evidence="2" type="ORF">B2A_03327</name>
</gene>
<dbReference type="AlphaFoldDB" id="T1AXV7"/>
<dbReference type="InterPro" id="IPR001279">
    <property type="entry name" value="Metallo-B-lactamas"/>
</dbReference>
<name>T1AXV7_9ZZZZ</name>
<dbReference type="Pfam" id="PF23023">
    <property type="entry name" value="Anti-Pycsar_Apyc1"/>
    <property type="match status" value="1"/>
</dbReference>